<dbReference type="SMART" id="SM00154">
    <property type="entry name" value="ZnF_AN1"/>
    <property type="match status" value="1"/>
</dbReference>
<accession>A0A8J2JNA6</accession>
<dbReference type="GO" id="GO:0005737">
    <property type="term" value="C:cytoplasm"/>
    <property type="evidence" value="ECO:0007669"/>
    <property type="project" value="TreeGrafter"/>
</dbReference>
<reference evidence="3" key="1">
    <citation type="submission" date="2021-06" db="EMBL/GenBank/DDBJ databases">
        <authorList>
            <person name="Hodson N. C."/>
            <person name="Mongue J. A."/>
            <person name="Jaron S. K."/>
        </authorList>
    </citation>
    <scope>NUCLEOTIDE SEQUENCE</scope>
</reference>
<protein>
    <recommendedName>
        <fullName evidence="2">AN1-type domain-containing protein</fullName>
    </recommendedName>
</protein>
<gene>
    <name evidence="3" type="ORF">AFUS01_LOCUS12780</name>
</gene>
<sequence length="229" mass="25880">MTSSGNNCREYGIPSTHKCEQKPDNIVEEPLPKERWQFKCSFGGCSNKELVPIKCTNCSQNYCLQHRHPDQHGCAKPDRTKPKEINPTIEKQTEIKNQISTKLEDVKAKGGAKGAMAAKLALMKLKGRAEGDKAIPQAERVYFIISVPNPEQNPKPLDMFVSKVWTTGKIVDVIARRARIKNRNNQADAPKLHLFKDDICFSDPFDRSINQLFQENILQDGDSISLRFV</sequence>
<comment type="caution">
    <text evidence="3">The sequence shown here is derived from an EMBL/GenBank/DDBJ whole genome shotgun (WGS) entry which is preliminary data.</text>
</comment>
<dbReference type="InterPro" id="IPR000058">
    <property type="entry name" value="Znf_AN1"/>
</dbReference>
<dbReference type="AlphaFoldDB" id="A0A8J2JNA6"/>
<evidence type="ECO:0000256" key="1">
    <source>
        <dbReference type="PROSITE-ProRule" id="PRU00449"/>
    </source>
</evidence>
<evidence type="ECO:0000313" key="4">
    <source>
        <dbReference type="Proteomes" id="UP000708208"/>
    </source>
</evidence>
<evidence type="ECO:0000313" key="3">
    <source>
        <dbReference type="EMBL" id="CAG7723712.1"/>
    </source>
</evidence>
<dbReference type="EMBL" id="CAJVCH010101849">
    <property type="protein sequence ID" value="CAG7723712.1"/>
    <property type="molecule type" value="Genomic_DNA"/>
</dbReference>
<keyword evidence="1" id="KW-0863">Zinc-finger</keyword>
<keyword evidence="1" id="KW-0479">Metal-binding</keyword>
<feature type="domain" description="AN1-type" evidence="2">
    <location>
        <begin position="34"/>
        <end position="82"/>
    </location>
</feature>
<dbReference type="PANTHER" id="PTHR14677:SF40">
    <property type="entry name" value="CDC48-ASSOCIATED UBIQUITIN-LIKE_ZINC FINGER PROTEIN 1"/>
    <property type="match status" value="1"/>
</dbReference>
<dbReference type="GO" id="GO:0008270">
    <property type="term" value="F:zinc ion binding"/>
    <property type="evidence" value="ECO:0007669"/>
    <property type="project" value="UniProtKB-KW"/>
</dbReference>
<keyword evidence="4" id="KW-1185">Reference proteome</keyword>
<dbReference type="PROSITE" id="PS51039">
    <property type="entry name" value="ZF_AN1"/>
    <property type="match status" value="1"/>
</dbReference>
<dbReference type="PANTHER" id="PTHR14677">
    <property type="entry name" value="ARSENITE INDUCUBLE RNA ASSOCIATED PROTEIN AIP-1-RELATED"/>
    <property type="match status" value="1"/>
</dbReference>
<dbReference type="InterPro" id="IPR057358">
    <property type="entry name" value="UBL_ZFAND1-like"/>
</dbReference>
<organism evidence="3 4">
    <name type="scientific">Allacma fusca</name>
    <dbReference type="NCBI Taxonomy" id="39272"/>
    <lineage>
        <taxon>Eukaryota</taxon>
        <taxon>Metazoa</taxon>
        <taxon>Ecdysozoa</taxon>
        <taxon>Arthropoda</taxon>
        <taxon>Hexapoda</taxon>
        <taxon>Collembola</taxon>
        <taxon>Symphypleona</taxon>
        <taxon>Sminthuridae</taxon>
        <taxon>Allacma</taxon>
    </lineage>
</organism>
<dbReference type="OrthoDB" id="25675at2759"/>
<dbReference type="Pfam" id="PF25327">
    <property type="entry name" value="UBL_ZFAND1"/>
    <property type="match status" value="1"/>
</dbReference>
<keyword evidence="1" id="KW-0862">Zinc</keyword>
<dbReference type="Proteomes" id="UP000708208">
    <property type="component" value="Unassembled WGS sequence"/>
</dbReference>
<proteinExistence type="predicted"/>
<evidence type="ECO:0000259" key="2">
    <source>
        <dbReference type="PROSITE" id="PS51039"/>
    </source>
</evidence>
<name>A0A8J2JNA6_9HEXA</name>
<dbReference type="Pfam" id="PF01428">
    <property type="entry name" value="zf-AN1"/>
    <property type="match status" value="1"/>
</dbReference>